<proteinExistence type="predicted"/>
<evidence type="ECO:0000313" key="3">
    <source>
        <dbReference type="EMBL" id="SIT34596.1"/>
    </source>
</evidence>
<evidence type="ECO:0000259" key="2">
    <source>
        <dbReference type="Pfam" id="PF02368"/>
    </source>
</evidence>
<sequence>SYWITYSFSNSDGCTDTTGAAITIHALPTASIAYGTYCARDSAEVTLTGATGGSFTSTSGLVINKTSGTVDLAKSTVGAYWITYSFSNSDGCTDTTGAAITIHALPTATIAYGTYCARDSAEVTLTGATGGQYTSTSGLVINKTSGTVDLAKSGVGSYWITYSFSNSDGCTDTTGAAITIHALPTATIAYGTYCARDSAEVTLTGATGGSFTSTSGLVINKTSGTVDLAKSGVGSYWITYSFSNSDGCTDTTGSSIVINALPVVPVITGASSVCINSTTQLTNAVSGGVWSSSDTTVATISNTGLVKAVGKGDIVITYTVTNTSGCSSDTTFQLSTLPIPAFSASGNSILCYGSTTGEITINAVETGLVYALNGGTYQSENVFKSLTAGTYTVAAKNAAGCVVTQTVSITQPDSLKLTDNIVRVGCHSSATGAVNVAIEGGVAPYSYAWSNGATTQNISELIAGTYTITVKDANGCIDSLKAVVTEVISVFDVQAPVTLANGQVRVTGTTIPGANVAVIYPNVSINKATAGADGSFAVTATPGVSSGSVIVTVTDPVTGITCSKTMQYVDASQSDVAITKTLVSKGKVTVGSYVTFVITATGKGPDDATNVVVTDPLVSLLDGVDSVSTTRGTVSYNSVTKKLEWVIDTLHADSSITLSFRVRVVAAGTLENTATIKANEKDPDTENNTASSEPVIVLKDFYIPNVITPNGNGKNDMFVIPGVPSNVRMDLIIFNRWGNEVYHNRNYDNTWDGKGLAAGVYYYVLKIIAPDGETPYKGYIQLLK</sequence>
<dbReference type="InterPro" id="IPR025667">
    <property type="entry name" value="SprB_repeat"/>
</dbReference>
<dbReference type="SUPFAM" id="SSF49447">
    <property type="entry name" value="Second domain of Mu2 adaptin subunit (ap50) of ap2 adaptor"/>
    <property type="match status" value="1"/>
</dbReference>
<organism evidence="3 4">
    <name type="scientific">Filimonas lacunae</name>
    <dbReference type="NCBI Taxonomy" id="477680"/>
    <lineage>
        <taxon>Bacteria</taxon>
        <taxon>Pseudomonadati</taxon>
        <taxon>Bacteroidota</taxon>
        <taxon>Chitinophagia</taxon>
        <taxon>Chitinophagales</taxon>
        <taxon>Chitinophagaceae</taxon>
        <taxon>Filimonas</taxon>
    </lineage>
</organism>
<protein>
    <submittedName>
        <fullName evidence="3">Conserved repeat domain-containing protein/gliding motility-associated C-terminal domain-containing protein</fullName>
    </submittedName>
</protein>
<dbReference type="Proteomes" id="UP000186917">
    <property type="component" value="Unassembled WGS sequence"/>
</dbReference>
<accession>A0A1N7RHG5</accession>
<dbReference type="Gene3D" id="2.60.40.740">
    <property type="match status" value="1"/>
</dbReference>
<evidence type="ECO:0000313" key="4">
    <source>
        <dbReference type="Proteomes" id="UP000186917"/>
    </source>
</evidence>
<dbReference type="AlphaFoldDB" id="A0A1N7RHG5"/>
<dbReference type="NCBIfam" id="TIGR04131">
    <property type="entry name" value="Bac_Flav_CTERM"/>
    <property type="match status" value="1"/>
</dbReference>
<dbReference type="SUPFAM" id="SSF49373">
    <property type="entry name" value="Invasin/intimin cell-adhesion fragments"/>
    <property type="match status" value="1"/>
</dbReference>
<dbReference type="NCBIfam" id="TIGR01451">
    <property type="entry name" value="B_ant_repeat"/>
    <property type="match status" value="1"/>
</dbReference>
<dbReference type="InterPro" id="IPR008964">
    <property type="entry name" value="Invasin/intimin_cell_adhesion"/>
</dbReference>
<dbReference type="InterPro" id="IPR036168">
    <property type="entry name" value="AP2_Mu_C_sf"/>
</dbReference>
<dbReference type="STRING" id="477680.SAMN05421788_11758"/>
<dbReference type="InterPro" id="IPR001434">
    <property type="entry name" value="OmcB-like_DUF11"/>
</dbReference>
<feature type="non-terminal residue" evidence="3">
    <location>
        <position position="1"/>
    </location>
</feature>
<dbReference type="InterPro" id="IPR047589">
    <property type="entry name" value="DUF11_rpt"/>
</dbReference>
<dbReference type="InterPro" id="IPR026341">
    <property type="entry name" value="T9SS_type_B"/>
</dbReference>
<dbReference type="InterPro" id="IPR003343">
    <property type="entry name" value="Big_2"/>
</dbReference>
<dbReference type="Gene3D" id="2.60.40.1080">
    <property type="match status" value="1"/>
</dbReference>
<evidence type="ECO:0000259" key="1">
    <source>
        <dbReference type="Pfam" id="PF01345"/>
    </source>
</evidence>
<dbReference type="Pfam" id="PF01345">
    <property type="entry name" value="DUF11"/>
    <property type="match status" value="1"/>
</dbReference>
<dbReference type="RefSeq" id="WP_144264212.1">
    <property type="nucleotide sequence ID" value="NZ_FTOR01000017.1"/>
</dbReference>
<dbReference type="Pfam" id="PF13573">
    <property type="entry name" value="SprB"/>
    <property type="match status" value="1"/>
</dbReference>
<gene>
    <name evidence="3" type="ORF">SAMN05421788_11758</name>
</gene>
<feature type="domain" description="BIG2" evidence="2">
    <location>
        <begin position="274"/>
        <end position="324"/>
    </location>
</feature>
<dbReference type="Gene3D" id="2.60.40.1170">
    <property type="entry name" value="Mu homology domain, subdomain B"/>
    <property type="match status" value="1"/>
</dbReference>
<dbReference type="EMBL" id="FTOR01000017">
    <property type="protein sequence ID" value="SIT34596.1"/>
    <property type="molecule type" value="Genomic_DNA"/>
</dbReference>
<reference evidence="4" key="1">
    <citation type="submission" date="2017-01" db="EMBL/GenBank/DDBJ databases">
        <authorList>
            <person name="Varghese N."/>
            <person name="Submissions S."/>
        </authorList>
    </citation>
    <scope>NUCLEOTIDE SEQUENCE [LARGE SCALE GENOMIC DNA]</scope>
    <source>
        <strain evidence="4">DSM 21054</strain>
    </source>
</reference>
<dbReference type="Pfam" id="PF13585">
    <property type="entry name" value="CHU_C"/>
    <property type="match status" value="1"/>
</dbReference>
<dbReference type="Pfam" id="PF02368">
    <property type="entry name" value="Big_2"/>
    <property type="match status" value="1"/>
</dbReference>
<feature type="domain" description="DUF11" evidence="1">
    <location>
        <begin position="575"/>
        <end position="692"/>
    </location>
</feature>
<keyword evidence="4" id="KW-1185">Reference proteome</keyword>
<name>A0A1N7RHG5_9BACT</name>